<evidence type="ECO:0000256" key="1">
    <source>
        <dbReference type="SAM" id="Coils"/>
    </source>
</evidence>
<proteinExistence type="predicted"/>
<dbReference type="EMBL" id="JABCKV010001264">
    <property type="protein sequence ID" value="KAG5640070.1"/>
    <property type="molecule type" value="Genomic_DNA"/>
</dbReference>
<dbReference type="Gene3D" id="1.20.5.110">
    <property type="match status" value="2"/>
</dbReference>
<keyword evidence="1" id="KW-0175">Coiled coil</keyword>
<comment type="caution">
    <text evidence="2">The sequence shown here is derived from an EMBL/GenBank/DDBJ whole genome shotgun (WGS) entry which is preliminary data.</text>
</comment>
<accession>A0A9P7FZG4</accession>
<dbReference type="SUPFAM" id="SSF57997">
    <property type="entry name" value="Tropomyosin"/>
    <property type="match status" value="1"/>
</dbReference>
<dbReference type="OrthoDB" id="3021440at2759"/>
<protein>
    <submittedName>
        <fullName evidence="2">Uncharacterized protein</fullName>
    </submittedName>
</protein>
<gene>
    <name evidence="2" type="ORF">DXG03_001323</name>
</gene>
<reference evidence="2" key="1">
    <citation type="submission" date="2020-07" db="EMBL/GenBank/DDBJ databases">
        <authorList>
            <person name="Nieuwenhuis M."/>
            <person name="Van De Peppel L.J.J."/>
        </authorList>
    </citation>
    <scope>NUCLEOTIDE SEQUENCE</scope>
    <source>
        <strain evidence="2">AP01</strain>
        <tissue evidence="2">Mycelium</tissue>
    </source>
</reference>
<dbReference type="Proteomes" id="UP000775547">
    <property type="component" value="Unassembled WGS sequence"/>
</dbReference>
<feature type="non-terminal residue" evidence="2">
    <location>
        <position position="1"/>
    </location>
</feature>
<keyword evidence="3" id="KW-1185">Reference proteome</keyword>
<evidence type="ECO:0000313" key="2">
    <source>
        <dbReference type="EMBL" id="KAG5640070.1"/>
    </source>
</evidence>
<organism evidence="2 3">
    <name type="scientific">Asterophora parasitica</name>
    <dbReference type="NCBI Taxonomy" id="117018"/>
    <lineage>
        <taxon>Eukaryota</taxon>
        <taxon>Fungi</taxon>
        <taxon>Dikarya</taxon>
        <taxon>Basidiomycota</taxon>
        <taxon>Agaricomycotina</taxon>
        <taxon>Agaricomycetes</taxon>
        <taxon>Agaricomycetidae</taxon>
        <taxon>Agaricales</taxon>
        <taxon>Tricholomatineae</taxon>
        <taxon>Lyophyllaceae</taxon>
        <taxon>Asterophora</taxon>
    </lineage>
</organism>
<sequence>MALVPPPQLPNLPAMVAAYDTLSHETALFANAGGFNLAAQLAAIQNSLNNLTNTVNNLTNTVNNLTNTVNNNHTAVSGRLTAVEGRLNGIDGRLDGIDGRLDGIDGRLDNIEGRLDNIEGRIDGIDTHIDQQPMRLINAVAAHDKPLRGPDLAVLTAPHSRTRDELLLFTQNQCTASATALRLPLLPN</sequence>
<dbReference type="AlphaFoldDB" id="A0A9P7FZG4"/>
<name>A0A9P7FZG4_9AGAR</name>
<reference evidence="2" key="2">
    <citation type="submission" date="2021-10" db="EMBL/GenBank/DDBJ databases">
        <title>Phylogenomics reveals ancestral predisposition of the termite-cultivated fungus Termitomyces towards a domesticated lifestyle.</title>
        <authorList>
            <person name="Auxier B."/>
            <person name="Grum-Grzhimaylo A."/>
            <person name="Cardenas M.E."/>
            <person name="Lodge J.D."/>
            <person name="Laessoe T."/>
            <person name="Pedersen O."/>
            <person name="Smith M.E."/>
            <person name="Kuyper T.W."/>
            <person name="Franco-Molano E.A."/>
            <person name="Baroni T.J."/>
            <person name="Aanen D.K."/>
        </authorList>
    </citation>
    <scope>NUCLEOTIDE SEQUENCE</scope>
    <source>
        <strain evidence="2">AP01</strain>
        <tissue evidence="2">Mycelium</tissue>
    </source>
</reference>
<evidence type="ECO:0000313" key="3">
    <source>
        <dbReference type="Proteomes" id="UP000775547"/>
    </source>
</evidence>
<feature type="coiled-coil region" evidence="1">
    <location>
        <begin position="41"/>
        <end position="68"/>
    </location>
</feature>